<protein>
    <submittedName>
        <fullName evidence="6">Acetyltransferase, GNAT family</fullName>
    </submittedName>
</protein>
<evidence type="ECO:0000256" key="2">
    <source>
        <dbReference type="ARBA" id="ARBA00022801"/>
    </source>
</evidence>
<organism evidence="6 7">
    <name type="scientific">Estrella lausannensis</name>
    <dbReference type="NCBI Taxonomy" id="483423"/>
    <lineage>
        <taxon>Bacteria</taxon>
        <taxon>Pseudomonadati</taxon>
        <taxon>Chlamydiota</taxon>
        <taxon>Chlamydiia</taxon>
        <taxon>Parachlamydiales</taxon>
        <taxon>Candidatus Criblamydiaceae</taxon>
        <taxon>Estrella</taxon>
    </lineage>
</organism>
<keyword evidence="7" id="KW-1185">Reference proteome</keyword>
<dbReference type="Pfam" id="PF00583">
    <property type="entry name" value="Acetyltransf_1"/>
    <property type="match status" value="1"/>
</dbReference>
<dbReference type="RefSeq" id="WP_098038057.1">
    <property type="nucleotide sequence ID" value="NZ_CWGJ01000011.1"/>
</dbReference>
<evidence type="ECO:0000313" key="7">
    <source>
        <dbReference type="Proteomes" id="UP000220251"/>
    </source>
</evidence>
<dbReference type="EMBL" id="CWGJ01000011">
    <property type="protein sequence ID" value="CRX38208.1"/>
    <property type="molecule type" value="Genomic_DNA"/>
</dbReference>
<dbReference type="PANTHER" id="PTHR43877:SF1">
    <property type="entry name" value="ACETYLTRANSFERASE"/>
    <property type="match status" value="1"/>
</dbReference>
<dbReference type="InterPro" id="IPR000182">
    <property type="entry name" value="GNAT_dom"/>
</dbReference>
<gene>
    <name evidence="6" type="ORF">ELAC_0859</name>
</gene>
<name>A0A0H5DQ75_9BACT</name>
<evidence type="ECO:0000259" key="5">
    <source>
        <dbReference type="PROSITE" id="PS51462"/>
    </source>
</evidence>
<dbReference type="GO" id="GO:0016787">
    <property type="term" value="F:hydrolase activity"/>
    <property type="evidence" value="ECO:0007669"/>
    <property type="project" value="UniProtKB-KW"/>
</dbReference>
<evidence type="ECO:0000256" key="1">
    <source>
        <dbReference type="ARBA" id="ARBA00022679"/>
    </source>
</evidence>
<reference evidence="7" key="1">
    <citation type="submission" date="2015-06" db="EMBL/GenBank/DDBJ databases">
        <authorList>
            <person name="Bertelli C."/>
        </authorList>
    </citation>
    <scope>NUCLEOTIDE SEQUENCE [LARGE SCALE GENOMIC DNA]</scope>
    <source>
        <strain evidence="7">CRIB-30</strain>
    </source>
</reference>
<dbReference type="PROSITE" id="PS51462">
    <property type="entry name" value="NUDIX"/>
    <property type="match status" value="1"/>
</dbReference>
<dbReference type="Proteomes" id="UP000220251">
    <property type="component" value="Unassembled WGS sequence"/>
</dbReference>
<evidence type="ECO:0000256" key="3">
    <source>
        <dbReference type="ARBA" id="ARBA00023315"/>
    </source>
</evidence>
<dbReference type="PROSITE" id="PS51186">
    <property type="entry name" value="GNAT"/>
    <property type="match status" value="1"/>
</dbReference>
<dbReference type="OrthoDB" id="9802340at2"/>
<feature type="domain" description="N-acetyltransferase" evidence="4">
    <location>
        <begin position="3"/>
        <end position="167"/>
    </location>
</feature>
<dbReference type="InterPro" id="IPR000086">
    <property type="entry name" value="NUDIX_hydrolase_dom"/>
</dbReference>
<dbReference type="Pfam" id="PF00293">
    <property type="entry name" value="NUDIX"/>
    <property type="match status" value="1"/>
</dbReference>
<proteinExistence type="predicted"/>
<dbReference type="InterPro" id="IPR016181">
    <property type="entry name" value="Acyl_CoA_acyltransferase"/>
</dbReference>
<dbReference type="PANTHER" id="PTHR43877">
    <property type="entry name" value="AMINOALKYLPHOSPHONATE N-ACETYLTRANSFERASE-RELATED-RELATED"/>
    <property type="match status" value="1"/>
</dbReference>
<evidence type="ECO:0000313" key="6">
    <source>
        <dbReference type="EMBL" id="CRX38208.1"/>
    </source>
</evidence>
<dbReference type="InterPro" id="IPR050832">
    <property type="entry name" value="Bact_Acetyltransf"/>
</dbReference>
<sequence>MAINIRRARPHDAPSLAETERTIAADPGYLCSIPAELDPQKFRETIERLESGEQGVYLIAEDQEKIAGHGYLLKHPLKNLSHVAELTIALHPDWQGKGIGMLLMQALIEWAEKDPNLEKIELNVRATNTRAIQLYKKWGFRVEGYLTRHLKTVSGYIDDLVMGLHLRDAHPLPKLPEEFRTGVYAAVHQGDTILTVRQVGGPHAGKYDLPGGKVEADETVEEALRREMAEEVDMGFEKMRFIANLTAKAESQRGLRGAPFYLYQIGLIYAADGIYPLHQNPETLMDFSWKKAEELNTMNATPFLLSQCNPGTAS</sequence>
<dbReference type="SUPFAM" id="SSF55729">
    <property type="entry name" value="Acyl-CoA N-acyltransferases (Nat)"/>
    <property type="match status" value="1"/>
</dbReference>
<dbReference type="PROSITE" id="PS00893">
    <property type="entry name" value="NUDIX_BOX"/>
    <property type="match status" value="1"/>
</dbReference>
<dbReference type="InterPro" id="IPR015797">
    <property type="entry name" value="NUDIX_hydrolase-like_dom_sf"/>
</dbReference>
<accession>A0A0H5DQ75</accession>
<dbReference type="AlphaFoldDB" id="A0A0H5DQ75"/>
<dbReference type="InterPro" id="IPR020084">
    <property type="entry name" value="NUDIX_hydrolase_CS"/>
</dbReference>
<dbReference type="SUPFAM" id="SSF55811">
    <property type="entry name" value="Nudix"/>
    <property type="match status" value="1"/>
</dbReference>
<dbReference type="Gene3D" id="3.40.630.30">
    <property type="match status" value="1"/>
</dbReference>
<keyword evidence="3" id="KW-0012">Acyltransferase</keyword>
<dbReference type="GO" id="GO:0016747">
    <property type="term" value="F:acyltransferase activity, transferring groups other than amino-acyl groups"/>
    <property type="evidence" value="ECO:0007669"/>
    <property type="project" value="InterPro"/>
</dbReference>
<keyword evidence="1 6" id="KW-0808">Transferase</keyword>
<evidence type="ECO:0000259" key="4">
    <source>
        <dbReference type="PROSITE" id="PS51186"/>
    </source>
</evidence>
<feature type="domain" description="Nudix hydrolase" evidence="5">
    <location>
        <begin position="178"/>
        <end position="314"/>
    </location>
</feature>
<dbReference type="Gene3D" id="3.90.79.10">
    <property type="entry name" value="Nucleoside Triphosphate Pyrophosphohydrolase"/>
    <property type="match status" value="1"/>
</dbReference>
<dbReference type="CDD" id="cd04301">
    <property type="entry name" value="NAT_SF"/>
    <property type="match status" value="1"/>
</dbReference>
<keyword evidence="2" id="KW-0378">Hydrolase</keyword>